<dbReference type="Gene3D" id="1.10.260.40">
    <property type="entry name" value="lambda repressor-like DNA-binding domains"/>
    <property type="match status" value="1"/>
</dbReference>
<evidence type="ECO:0000259" key="5">
    <source>
        <dbReference type="PROSITE" id="PS50932"/>
    </source>
</evidence>
<dbReference type="PROSITE" id="PS50932">
    <property type="entry name" value="HTH_LACI_2"/>
    <property type="match status" value="1"/>
</dbReference>
<keyword evidence="1" id="KW-0678">Repressor</keyword>
<dbReference type="PANTHER" id="PTHR30146:SF148">
    <property type="entry name" value="HTH-TYPE TRANSCRIPTIONAL REPRESSOR PURR-RELATED"/>
    <property type="match status" value="1"/>
</dbReference>
<dbReference type="InterPro" id="IPR028082">
    <property type="entry name" value="Peripla_BP_I"/>
</dbReference>
<dbReference type="Proteomes" id="UP001500459">
    <property type="component" value="Unassembled WGS sequence"/>
</dbReference>
<evidence type="ECO:0000256" key="2">
    <source>
        <dbReference type="ARBA" id="ARBA00023015"/>
    </source>
</evidence>
<dbReference type="Pfam" id="PF00356">
    <property type="entry name" value="LacI"/>
    <property type="match status" value="1"/>
</dbReference>
<evidence type="ECO:0000313" key="6">
    <source>
        <dbReference type="EMBL" id="GAA3515227.1"/>
    </source>
</evidence>
<dbReference type="EMBL" id="BAABCW010000014">
    <property type="protein sequence ID" value="GAA3515227.1"/>
    <property type="molecule type" value="Genomic_DNA"/>
</dbReference>
<comment type="caution">
    <text evidence="6">The sequence shown here is derived from an EMBL/GenBank/DDBJ whole genome shotgun (WGS) entry which is preliminary data.</text>
</comment>
<dbReference type="InterPro" id="IPR000843">
    <property type="entry name" value="HTH_LacI"/>
</dbReference>
<dbReference type="Pfam" id="PF00532">
    <property type="entry name" value="Peripla_BP_1"/>
    <property type="match status" value="1"/>
</dbReference>
<dbReference type="InterPro" id="IPR001761">
    <property type="entry name" value="Peripla_BP/Lac1_sug-bd_dom"/>
</dbReference>
<organism evidence="6 7">
    <name type="scientific">Aquimarina addita</name>
    <dbReference type="NCBI Taxonomy" id="870485"/>
    <lineage>
        <taxon>Bacteria</taxon>
        <taxon>Pseudomonadati</taxon>
        <taxon>Bacteroidota</taxon>
        <taxon>Flavobacteriia</taxon>
        <taxon>Flavobacteriales</taxon>
        <taxon>Flavobacteriaceae</taxon>
        <taxon>Aquimarina</taxon>
    </lineage>
</organism>
<keyword evidence="2" id="KW-0805">Transcription regulation</keyword>
<dbReference type="PROSITE" id="PS00356">
    <property type="entry name" value="HTH_LACI_1"/>
    <property type="match status" value="1"/>
</dbReference>
<dbReference type="InterPro" id="IPR010982">
    <property type="entry name" value="Lambda_DNA-bd_dom_sf"/>
</dbReference>
<evidence type="ECO:0000313" key="7">
    <source>
        <dbReference type="Proteomes" id="UP001500459"/>
    </source>
</evidence>
<keyword evidence="7" id="KW-1185">Reference proteome</keyword>
<gene>
    <name evidence="6" type="ORF">GCM10022393_31520</name>
</gene>
<dbReference type="CDD" id="cd19977">
    <property type="entry name" value="PBP1_EndR-like"/>
    <property type="match status" value="1"/>
</dbReference>
<keyword evidence="4" id="KW-0804">Transcription</keyword>
<dbReference type="Gene3D" id="3.40.50.2300">
    <property type="match status" value="2"/>
</dbReference>
<evidence type="ECO:0000256" key="4">
    <source>
        <dbReference type="ARBA" id="ARBA00023163"/>
    </source>
</evidence>
<proteinExistence type="predicted"/>
<dbReference type="RefSeq" id="WP_344929077.1">
    <property type="nucleotide sequence ID" value="NZ_BAABCW010000014.1"/>
</dbReference>
<dbReference type="CDD" id="cd01392">
    <property type="entry name" value="HTH_LacI"/>
    <property type="match status" value="1"/>
</dbReference>
<protein>
    <submittedName>
        <fullName evidence="6">Substrate-binding domain-containing protein</fullName>
    </submittedName>
</protein>
<reference evidence="7" key="1">
    <citation type="journal article" date="2019" name="Int. J. Syst. Evol. Microbiol.">
        <title>The Global Catalogue of Microorganisms (GCM) 10K type strain sequencing project: providing services to taxonomists for standard genome sequencing and annotation.</title>
        <authorList>
            <consortium name="The Broad Institute Genomics Platform"/>
            <consortium name="The Broad Institute Genome Sequencing Center for Infectious Disease"/>
            <person name="Wu L."/>
            <person name="Ma J."/>
        </authorList>
    </citation>
    <scope>NUCLEOTIDE SEQUENCE [LARGE SCALE GENOMIC DNA]</scope>
    <source>
        <strain evidence="7">JCM 17106</strain>
    </source>
</reference>
<accession>A0ABP6UR47</accession>
<evidence type="ECO:0000256" key="1">
    <source>
        <dbReference type="ARBA" id="ARBA00022491"/>
    </source>
</evidence>
<dbReference type="SUPFAM" id="SSF53822">
    <property type="entry name" value="Periplasmic binding protein-like I"/>
    <property type="match status" value="1"/>
</dbReference>
<name>A0ABP6UR47_9FLAO</name>
<evidence type="ECO:0000256" key="3">
    <source>
        <dbReference type="ARBA" id="ARBA00023125"/>
    </source>
</evidence>
<dbReference type="PANTHER" id="PTHR30146">
    <property type="entry name" value="LACI-RELATED TRANSCRIPTIONAL REPRESSOR"/>
    <property type="match status" value="1"/>
</dbReference>
<feature type="domain" description="HTH lacI-type" evidence="5">
    <location>
        <begin position="5"/>
        <end position="61"/>
    </location>
</feature>
<keyword evidence="3" id="KW-0238">DNA-binding</keyword>
<dbReference type="SMART" id="SM00354">
    <property type="entry name" value="HTH_LACI"/>
    <property type="match status" value="1"/>
</dbReference>
<sequence length="337" mass="37353">MAKKVSLKDIAQKAGVSIASVSYVLTKGNNSGVGPELSEKIKKIASELNYRPNQIAKSLQSGKSYSIGLIVADISNPFFANIARIIEDQAKKYNYTVIFGSSDEMASKSSDLITFFVNRQVDGFIIAPAEDSLEQIKALQKQNIPFVLIDRYFPEIDTNYVATDNFMATFKATNKLIESGNSEIGLIAYNSELYHMQERINGYCKAIEEAGCSPKKSNIKKIDFSSLKEQINKKVDELVLSDNPVSAILFATNTLALYGLKRIDALKLKVPDDVSVIVFDAAEAFDFYYCPLTYIKQPLFEIGTNAVDILVDQIDKPNKKLSQVCIKSTLVENESSK</sequence>
<dbReference type="SUPFAM" id="SSF47413">
    <property type="entry name" value="lambda repressor-like DNA-binding domains"/>
    <property type="match status" value="1"/>
</dbReference>